<sequence>MKKLLPILLVLALIMPATALNKDGLLSIGGRVFYWMPMGDFGNAYTSSVGFGAKVGYGLAENFEFIGEAWYGMAGFNEDFWGDTFDDEDVNYYLVTFQVGGRLNLSPYSPFDPYVQIGAGYYSWAYTTATGNDEGGTDYTYHTSSDDKFGVNLRAGGEFFTSNEMSVDVGVEWNSIFGVTVPIKDWHDPDDHSEGWDYSTEEQTVNILAFGIGLNLYF</sequence>
<protein>
    <recommendedName>
        <fullName evidence="4">Outer membrane protein beta-barrel domain-containing protein</fullName>
    </recommendedName>
</protein>
<dbReference type="AlphaFoldDB" id="A0A1F5FHM7"/>
<comment type="caution">
    <text evidence="2">The sequence shown here is derived from an EMBL/GenBank/DDBJ whole genome shotgun (WGS) entry which is preliminary data.</text>
</comment>
<keyword evidence="1" id="KW-0732">Signal</keyword>
<organism evidence="2 3">
    <name type="scientific">Candidatus Coatesbacteria bacterium RBG_13_66_14</name>
    <dbReference type="NCBI Taxonomy" id="1817816"/>
    <lineage>
        <taxon>Bacteria</taxon>
        <taxon>Candidatus Coatesiibacteriota</taxon>
    </lineage>
</organism>
<dbReference type="InterPro" id="IPR011250">
    <property type="entry name" value="OMP/PagP_B-barrel"/>
</dbReference>
<dbReference type="SUPFAM" id="SSF56925">
    <property type="entry name" value="OMPA-like"/>
    <property type="match status" value="1"/>
</dbReference>
<evidence type="ECO:0000313" key="2">
    <source>
        <dbReference type="EMBL" id="OGD79148.1"/>
    </source>
</evidence>
<proteinExistence type="predicted"/>
<dbReference type="Proteomes" id="UP000177187">
    <property type="component" value="Unassembled WGS sequence"/>
</dbReference>
<dbReference type="Gene3D" id="2.40.160.20">
    <property type="match status" value="1"/>
</dbReference>
<dbReference type="EMBL" id="MFAF01000015">
    <property type="protein sequence ID" value="OGD79148.1"/>
    <property type="molecule type" value="Genomic_DNA"/>
</dbReference>
<gene>
    <name evidence="2" type="ORF">A2Y64_08405</name>
</gene>
<evidence type="ECO:0000256" key="1">
    <source>
        <dbReference type="SAM" id="SignalP"/>
    </source>
</evidence>
<name>A0A1F5FHM7_9BACT</name>
<evidence type="ECO:0000313" key="3">
    <source>
        <dbReference type="Proteomes" id="UP000177187"/>
    </source>
</evidence>
<feature type="chain" id="PRO_5009518594" description="Outer membrane protein beta-barrel domain-containing protein" evidence="1">
    <location>
        <begin position="20"/>
        <end position="218"/>
    </location>
</feature>
<accession>A0A1F5FHM7</accession>
<feature type="signal peptide" evidence="1">
    <location>
        <begin position="1"/>
        <end position="19"/>
    </location>
</feature>
<reference evidence="2 3" key="1">
    <citation type="journal article" date="2016" name="Nat. Commun.">
        <title>Thousands of microbial genomes shed light on interconnected biogeochemical processes in an aquifer system.</title>
        <authorList>
            <person name="Anantharaman K."/>
            <person name="Brown C.T."/>
            <person name="Hug L.A."/>
            <person name="Sharon I."/>
            <person name="Castelle C.J."/>
            <person name="Probst A.J."/>
            <person name="Thomas B.C."/>
            <person name="Singh A."/>
            <person name="Wilkins M.J."/>
            <person name="Karaoz U."/>
            <person name="Brodie E.L."/>
            <person name="Williams K.H."/>
            <person name="Hubbard S.S."/>
            <person name="Banfield J.F."/>
        </authorList>
    </citation>
    <scope>NUCLEOTIDE SEQUENCE [LARGE SCALE GENOMIC DNA]</scope>
</reference>
<evidence type="ECO:0008006" key="4">
    <source>
        <dbReference type="Google" id="ProtNLM"/>
    </source>
</evidence>